<evidence type="ECO:0000256" key="4">
    <source>
        <dbReference type="ARBA" id="ARBA00022694"/>
    </source>
</evidence>
<evidence type="ECO:0000256" key="2">
    <source>
        <dbReference type="ARBA" id="ARBA00022490"/>
    </source>
</evidence>
<dbReference type="InterPro" id="IPR019775">
    <property type="entry name" value="WD40_repeat_CS"/>
</dbReference>
<dbReference type="InterPro" id="IPR015943">
    <property type="entry name" value="WD40/YVTN_repeat-like_dom_sf"/>
</dbReference>
<keyword evidence="10" id="KW-1185">Reference proteome</keyword>
<dbReference type="PROSITE" id="PS50082">
    <property type="entry name" value="WD_REPEATS_2"/>
    <property type="match status" value="1"/>
</dbReference>
<evidence type="ECO:0000256" key="7">
    <source>
        <dbReference type="PROSITE-ProRule" id="PRU00221"/>
    </source>
</evidence>
<comment type="similarity">
    <text evidence="6">Belongs to the WD repeat WDR6 family.</text>
</comment>
<name>A0A9P6PPP3_9FUNG</name>
<evidence type="ECO:0000256" key="1">
    <source>
        <dbReference type="ARBA" id="ARBA00004496"/>
    </source>
</evidence>
<dbReference type="GO" id="GO:0030488">
    <property type="term" value="P:tRNA methylation"/>
    <property type="evidence" value="ECO:0007669"/>
    <property type="project" value="TreeGrafter"/>
</dbReference>
<comment type="subcellular location">
    <subcellularLocation>
        <location evidence="1">Cytoplasm</location>
    </subcellularLocation>
</comment>
<protein>
    <submittedName>
        <fullName evidence="9">WD repeat-containing protein 6</fullName>
    </submittedName>
</protein>
<sequence>MICIPLGNFCSRDHVDRRLLLAFGSKSIKAFRLLVHRSPDSDRHPLSVGFELVLDVPHLKDWILDAQWLWKKDELSRPTVSTHVGSRDSVHISPSSIAIAYAHNFVEVYDLSEDPLEATTVSTLADLRLSYTVQSEERCTLFCGRFHNNTLEDLVFASGTSFCQTLVWKVHHLEGRDAPVDKTLVGHEGILFGIRWSEDGSHLTTVSDDRTIRLWDLTKADTPHVVLYGHMARVWDCQMAGQYLVSISEDATCRIWKNPIGTEASADGFSDCLACWEGHEGKNTWSVAIANNGIVATGGGDGGIHLWRLDSVAESAGGERDTKPLRLPSIDTYAPGLEINKADFPRDFVLLSHSMAVMSTQTGYLLCFDREKEEWSTLMQTPTLQNYSTIEVSSCRTILVAACLDGSIWIVSPSRSFTPLHITSLGNQKVSAVHAFSALEKNVFIVTAYRANNTMTVLRVYIGPSGTEASPVCNVVIPACYKIIHAVHFSAEYNLLLLGSREGAVVVYNLSTQEPMAGSFRSLHHATELTHCHGRDSVTSILLRTEEGEGHGGVNRVTVYSTGRDGSWAKYRLYGLPGGESVESAAFDDDDDDQDSLGGNDKSVLTRETISPTQVSTGDDGSPDMILKKVFRTKVTRGWLEQVLIFEDELLLVGFFNKKLFVHNESKHFEVFSMHCGAGSRKRWRFLIDNARLETVSLMFQAGDKVQVFHRQLSAGSGLFQNAKLQNNYHGREVRRLRFLRGAQFPADIPPPIVMASAGDDSVLRFFQYIPYKLENTTTMLRPVCSVKPYRGGPIRCLEWSLCSDPFSYVLFTGSAKESLRAWQVSLAIPNSFQPHLITGADGCQIPAHPLISIGCLELVACPQLSDDVEARVMDLSTFKLPHYPDYHFVVAVYSDAAVRVWLFDEKKHAFVISVDGSHHNHCILQTRLVPIGEGFLLFTAATDGKIALFDVSQSLQQFLSQYHAHPGYVPVKRRGGAGRSEFELQKQLFCQPLNTPLLEVAVHMSGINSLHVRDNGEGALVVVSGGDDNALVVTRIQATWDSTLQRIIVSDARVASREDLAHGAAIQGVNMLEEATVISTSQDQILTTWDLVTQTDGGLEVLEKRESTFVNVPDPSTMDVLHLQ</sequence>
<evidence type="ECO:0000256" key="3">
    <source>
        <dbReference type="ARBA" id="ARBA00022574"/>
    </source>
</evidence>
<evidence type="ECO:0000313" key="10">
    <source>
        <dbReference type="Proteomes" id="UP000807716"/>
    </source>
</evidence>
<keyword evidence="4" id="KW-0819">tRNA processing</keyword>
<dbReference type="InterPro" id="IPR001680">
    <property type="entry name" value="WD40_rpt"/>
</dbReference>
<dbReference type="Gene3D" id="2.130.10.10">
    <property type="entry name" value="YVTN repeat-like/Quinoprotein amine dehydrogenase"/>
    <property type="match status" value="4"/>
</dbReference>
<feature type="region of interest" description="Disordered" evidence="8">
    <location>
        <begin position="584"/>
        <end position="621"/>
    </location>
</feature>
<dbReference type="InterPro" id="IPR051973">
    <property type="entry name" value="tRNA_Anticodon_Mtase-Reg"/>
</dbReference>
<dbReference type="Pfam" id="PF00400">
    <property type="entry name" value="WD40"/>
    <property type="match status" value="3"/>
</dbReference>
<dbReference type="OrthoDB" id="5594999at2759"/>
<dbReference type="EMBL" id="JAAAJB010000756">
    <property type="protein sequence ID" value="KAG0251379.1"/>
    <property type="molecule type" value="Genomic_DNA"/>
</dbReference>
<gene>
    <name evidence="9" type="primary">WDR6</name>
    <name evidence="9" type="ORF">DFQ27_008784</name>
</gene>
<feature type="compositionally biased region" description="Polar residues" evidence="8">
    <location>
        <begin position="606"/>
        <end position="619"/>
    </location>
</feature>
<dbReference type="GO" id="GO:0005737">
    <property type="term" value="C:cytoplasm"/>
    <property type="evidence" value="ECO:0007669"/>
    <property type="project" value="UniProtKB-SubCell"/>
</dbReference>
<proteinExistence type="inferred from homology"/>
<dbReference type="PANTHER" id="PTHR14344">
    <property type="entry name" value="WD REPEAT PROTEIN"/>
    <property type="match status" value="1"/>
</dbReference>
<evidence type="ECO:0000256" key="8">
    <source>
        <dbReference type="SAM" id="MobiDB-lite"/>
    </source>
</evidence>
<reference evidence="9" key="1">
    <citation type="journal article" date="2020" name="Fungal Divers.">
        <title>Resolving the Mortierellaceae phylogeny through synthesis of multi-gene phylogenetics and phylogenomics.</title>
        <authorList>
            <person name="Vandepol N."/>
            <person name="Liber J."/>
            <person name="Desiro A."/>
            <person name="Na H."/>
            <person name="Kennedy M."/>
            <person name="Barry K."/>
            <person name="Grigoriev I.V."/>
            <person name="Miller A.N."/>
            <person name="O'Donnell K."/>
            <person name="Stajich J.E."/>
            <person name="Bonito G."/>
        </authorList>
    </citation>
    <scope>NUCLEOTIDE SEQUENCE</scope>
    <source>
        <strain evidence="9">BC1065</strain>
    </source>
</reference>
<dbReference type="SMART" id="SM00320">
    <property type="entry name" value="WD40"/>
    <property type="match status" value="10"/>
</dbReference>
<dbReference type="PANTHER" id="PTHR14344:SF3">
    <property type="entry name" value="WD REPEAT-CONTAINING PROTEIN 6"/>
    <property type="match status" value="1"/>
</dbReference>
<dbReference type="PROSITE" id="PS50294">
    <property type="entry name" value="WD_REPEATS_REGION"/>
    <property type="match status" value="1"/>
</dbReference>
<dbReference type="AlphaFoldDB" id="A0A9P6PPP3"/>
<evidence type="ECO:0000313" key="9">
    <source>
        <dbReference type="EMBL" id="KAG0251379.1"/>
    </source>
</evidence>
<comment type="caution">
    <text evidence="9">The sequence shown here is derived from an EMBL/GenBank/DDBJ whole genome shotgun (WGS) entry which is preliminary data.</text>
</comment>
<feature type="repeat" description="WD" evidence="7">
    <location>
        <begin position="184"/>
        <end position="225"/>
    </location>
</feature>
<keyword evidence="2" id="KW-0963">Cytoplasm</keyword>
<dbReference type="PROSITE" id="PS00678">
    <property type="entry name" value="WD_REPEATS_1"/>
    <property type="match status" value="1"/>
</dbReference>
<accession>A0A9P6PPP3</accession>
<dbReference type="InterPro" id="IPR036322">
    <property type="entry name" value="WD40_repeat_dom_sf"/>
</dbReference>
<organism evidence="9 10">
    <name type="scientific">Actinomortierella ambigua</name>
    <dbReference type="NCBI Taxonomy" id="1343610"/>
    <lineage>
        <taxon>Eukaryota</taxon>
        <taxon>Fungi</taxon>
        <taxon>Fungi incertae sedis</taxon>
        <taxon>Mucoromycota</taxon>
        <taxon>Mortierellomycotina</taxon>
        <taxon>Mortierellomycetes</taxon>
        <taxon>Mortierellales</taxon>
        <taxon>Mortierellaceae</taxon>
        <taxon>Actinomortierella</taxon>
    </lineage>
</organism>
<evidence type="ECO:0000256" key="5">
    <source>
        <dbReference type="ARBA" id="ARBA00022737"/>
    </source>
</evidence>
<feature type="compositionally biased region" description="Acidic residues" evidence="8">
    <location>
        <begin position="586"/>
        <end position="595"/>
    </location>
</feature>
<keyword evidence="5" id="KW-0677">Repeat</keyword>
<dbReference type="SUPFAM" id="SSF50978">
    <property type="entry name" value="WD40 repeat-like"/>
    <property type="match status" value="2"/>
</dbReference>
<evidence type="ECO:0000256" key="6">
    <source>
        <dbReference type="ARBA" id="ARBA00038255"/>
    </source>
</evidence>
<dbReference type="Proteomes" id="UP000807716">
    <property type="component" value="Unassembled WGS sequence"/>
</dbReference>
<keyword evidence="3 7" id="KW-0853">WD repeat</keyword>